<dbReference type="Proteomes" id="UP000499080">
    <property type="component" value="Unassembled WGS sequence"/>
</dbReference>
<protein>
    <submittedName>
        <fullName evidence="2">Uncharacterized protein</fullName>
    </submittedName>
</protein>
<keyword evidence="3" id="KW-1185">Reference proteome</keyword>
<dbReference type="EMBL" id="BGPR01003426">
    <property type="protein sequence ID" value="GBM87996.1"/>
    <property type="molecule type" value="Genomic_DNA"/>
</dbReference>
<feature type="compositionally biased region" description="Basic residues" evidence="1">
    <location>
        <begin position="197"/>
        <end position="211"/>
    </location>
</feature>
<feature type="compositionally biased region" description="Polar residues" evidence="1">
    <location>
        <begin position="158"/>
        <end position="167"/>
    </location>
</feature>
<feature type="region of interest" description="Disordered" evidence="1">
    <location>
        <begin position="158"/>
        <end position="211"/>
    </location>
</feature>
<evidence type="ECO:0000313" key="2">
    <source>
        <dbReference type="EMBL" id="GBM87996.1"/>
    </source>
</evidence>
<sequence>MYDIMFILIFPVLCDALIVRGLAIQKVFVKANWPLLVVLEPDTPVQNVPWIPNVSITGNHILLTPKNTIGGKWKRESKNFKSLKTYHIFSTKPLSPKLNTNPPVSKFWKTSPRQTTKLQTDSSTFVINDIVADTINSPKVNINPASEGKATEAQQLENDAEMNTSSASEDDILEYNMSELGETSEESSEEICTPSRPRPRKYLTPTKYKKK</sequence>
<comment type="caution">
    <text evidence="2">The sequence shown here is derived from an EMBL/GenBank/DDBJ whole genome shotgun (WGS) entry which is preliminary data.</text>
</comment>
<evidence type="ECO:0000313" key="3">
    <source>
        <dbReference type="Proteomes" id="UP000499080"/>
    </source>
</evidence>
<proteinExistence type="predicted"/>
<reference evidence="2 3" key="1">
    <citation type="journal article" date="2019" name="Sci. Rep.">
        <title>Orb-weaving spider Araneus ventricosus genome elucidates the spidroin gene catalogue.</title>
        <authorList>
            <person name="Kono N."/>
            <person name="Nakamura H."/>
            <person name="Ohtoshi R."/>
            <person name="Moran D.A.P."/>
            <person name="Shinohara A."/>
            <person name="Yoshida Y."/>
            <person name="Fujiwara M."/>
            <person name="Mori M."/>
            <person name="Tomita M."/>
            <person name="Arakawa K."/>
        </authorList>
    </citation>
    <scope>NUCLEOTIDE SEQUENCE [LARGE SCALE GENOMIC DNA]</scope>
</reference>
<organism evidence="2 3">
    <name type="scientific">Araneus ventricosus</name>
    <name type="common">Orbweaver spider</name>
    <name type="synonym">Epeira ventricosa</name>
    <dbReference type="NCBI Taxonomy" id="182803"/>
    <lineage>
        <taxon>Eukaryota</taxon>
        <taxon>Metazoa</taxon>
        <taxon>Ecdysozoa</taxon>
        <taxon>Arthropoda</taxon>
        <taxon>Chelicerata</taxon>
        <taxon>Arachnida</taxon>
        <taxon>Araneae</taxon>
        <taxon>Araneomorphae</taxon>
        <taxon>Entelegynae</taxon>
        <taxon>Araneoidea</taxon>
        <taxon>Araneidae</taxon>
        <taxon>Araneus</taxon>
    </lineage>
</organism>
<evidence type="ECO:0000256" key="1">
    <source>
        <dbReference type="SAM" id="MobiDB-lite"/>
    </source>
</evidence>
<dbReference type="AlphaFoldDB" id="A0A4Y2JFP8"/>
<gene>
    <name evidence="2" type="ORF">AVEN_185933_1</name>
</gene>
<accession>A0A4Y2JFP8</accession>
<name>A0A4Y2JFP8_ARAVE</name>